<reference evidence="4 5" key="1">
    <citation type="submission" date="2018-06" db="EMBL/GenBank/DDBJ databases">
        <title>Spongiibacterium sp. HME9304 Genome sequencing and assembly.</title>
        <authorList>
            <person name="Kang H."/>
            <person name="Kim H."/>
            <person name="Joh K."/>
        </authorList>
    </citation>
    <scope>NUCLEOTIDE SEQUENCE [LARGE SCALE GENOMIC DNA]</scope>
    <source>
        <strain evidence="4 5">HME9304</strain>
    </source>
</reference>
<feature type="domain" description="DUF7507" evidence="3">
    <location>
        <begin position="470"/>
        <end position="571"/>
    </location>
</feature>
<dbReference type="InterPro" id="IPR026341">
    <property type="entry name" value="T9SS_type_B"/>
</dbReference>
<keyword evidence="2" id="KW-0812">Transmembrane</keyword>
<feature type="compositionally biased region" description="Acidic residues" evidence="1">
    <location>
        <begin position="446"/>
        <end position="459"/>
    </location>
</feature>
<dbReference type="PANTHER" id="PTHR34819:SF3">
    <property type="entry name" value="CELL SURFACE PROTEIN"/>
    <property type="match status" value="1"/>
</dbReference>
<feature type="domain" description="DUF7507" evidence="3">
    <location>
        <begin position="878"/>
        <end position="978"/>
    </location>
</feature>
<name>A0A2Z4LVX7_9FLAO</name>
<keyword evidence="2" id="KW-0472">Membrane</keyword>
<feature type="region of interest" description="Disordered" evidence="1">
    <location>
        <begin position="437"/>
        <end position="459"/>
    </location>
</feature>
<dbReference type="KEGG" id="spon:HME9304_02998"/>
<feature type="transmembrane region" description="Helical" evidence="2">
    <location>
        <begin position="19"/>
        <end position="37"/>
    </location>
</feature>
<evidence type="ECO:0000256" key="1">
    <source>
        <dbReference type="SAM" id="MobiDB-lite"/>
    </source>
</evidence>
<keyword evidence="2" id="KW-1133">Transmembrane helix</keyword>
<feature type="domain" description="DUF7507" evidence="3">
    <location>
        <begin position="609"/>
        <end position="708"/>
    </location>
</feature>
<sequence>MYLNNHCSSRNKKKGFSQLIYFFIYLSFLCTSDILAFDIGKEKINEKVFGNSYTTTPLVSSKENLSRSRLENFVGGIGLVKTGSASDSAGVPSCATIQYTYTVTNESTENEALENIIVTDDVLGDIPGLPAGDVGNDGILSVGEIWVFDAEYNITQTDIDDGQVESSATVQANVVGDAANIVSDISDDESVLENDPTIINIEECQPNIGLIKTGEALDFAGSPGCEIIQYTFTLTNEGGGQILENIVLTDPLLGADPILGPNSGDDNNDTFLDPDEIWIYTENYIITQPDITSGEVENQATVTADVQGQPGDSVSDLSDDNSILEDDPTIVDLSACQPNIGLIKTGELGVNADGSLGCEVINYTFTLTNEGGGQVLENIVLIDPLLGGIIPGPDSGDDNNNTFLDPGETWIFFASYNITQADLNIGEVENQATVTADVQGQPGDSVSDDSDDNSVLEDDPTIVDLSDCQEPNIGLIKTGELVDVDGDGCIDSILYTFTVTNTGNVDLEKIVLKDVPLFGNIEIFGPLEGTDVGEDGILSVGETWTYQALYGITQEDIDNTIVVNQATVTGFLLESDASVSDFSDDDSLFEDGFTRTEVPDDACPNGSADIGLIKEGELVDVDADGCIDSILYTFTVTNIGDVDLEEIFLEDELLDGEVPGPVQGTDDGNDGILSVGETWTYQAIYTINQVDIDNGIVENQAQVNGFPIGFDAAVSDLSDNDSLFEDGFTSTEIPDDACPNGSANIGLLKTGELVDVNADGCIDSILYTFTVTNNGDVDLEEIFLEDELLGGEVLGPIEGTDVDNDGILSVGETWTYQATYDIEQPDIDNGIVVNQAQVTGFPIGFDAAVFDLSDDDSFFQDNPLRTEVPDDACTEGSANIALIKEGELVDIDTDGCIDSILYTFTVTNNGDVNLEEIFLEDELLGGEVPGPIEGTDVGNDGTLSVGETWTYQALYGITQEDIDFGSVVNQALVTGAPVGFDVVVFDFSDNNNFFDNNPTRIIVPDDACPNSSVPIALIKEAIVLDLNNDGCDDTIRYDFRVFNGGSASLENVVIIDELLGGEVGGLVIDNESEDGILAAGEEWTYSVLYDVTQDDIDSIFVENQARVTASIVDFDVLVFDDSDDDSYSEDDPTIVDVTGFCADGGGDFEIFNGITPNGDGFNDYFQIVGIENYPNNNVKIFNRWGVKVYETDNYGQGNNLFRGISEGRNTIAQDRELPSGTYFYTLTFPAENPGEDSYNGYLYINRD</sequence>
<proteinExistence type="predicted"/>
<evidence type="ECO:0000313" key="4">
    <source>
        <dbReference type="EMBL" id="AWX45966.1"/>
    </source>
</evidence>
<organism evidence="4 5">
    <name type="scientific">Flagellimonas maritima</name>
    <dbReference type="NCBI Taxonomy" id="1383885"/>
    <lineage>
        <taxon>Bacteria</taxon>
        <taxon>Pseudomonadati</taxon>
        <taxon>Bacteroidota</taxon>
        <taxon>Flavobacteriia</taxon>
        <taxon>Flavobacteriales</taxon>
        <taxon>Flavobacteriaceae</taxon>
        <taxon>Flagellimonas</taxon>
    </lineage>
</organism>
<dbReference type="AlphaFoldDB" id="A0A2Z4LVX7"/>
<feature type="domain" description="DUF7507" evidence="3">
    <location>
        <begin position="337"/>
        <end position="441"/>
    </location>
</feature>
<evidence type="ECO:0000256" key="2">
    <source>
        <dbReference type="SAM" id="Phobius"/>
    </source>
</evidence>
<feature type="domain" description="DUF7507" evidence="3">
    <location>
        <begin position="743"/>
        <end position="842"/>
    </location>
</feature>
<accession>A0A2Z4LVX7</accession>
<dbReference type="Pfam" id="PF24346">
    <property type="entry name" value="DUF7507"/>
    <property type="match status" value="8"/>
</dbReference>
<evidence type="ECO:0000259" key="3">
    <source>
        <dbReference type="Pfam" id="PF24346"/>
    </source>
</evidence>
<feature type="domain" description="DUF7507" evidence="3">
    <location>
        <begin position="1015"/>
        <end position="1110"/>
    </location>
</feature>
<dbReference type="Proteomes" id="UP000248536">
    <property type="component" value="Chromosome"/>
</dbReference>
<gene>
    <name evidence="4" type="ORF">HME9304_02998</name>
</gene>
<feature type="domain" description="DUF7507" evidence="3">
    <location>
        <begin position="77"/>
        <end position="175"/>
    </location>
</feature>
<protein>
    <recommendedName>
        <fullName evidence="3">DUF7507 domain-containing protein</fullName>
    </recommendedName>
</protein>
<dbReference type="EMBL" id="CP030104">
    <property type="protein sequence ID" value="AWX45966.1"/>
    <property type="molecule type" value="Genomic_DNA"/>
</dbReference>
<keyword evidence="5" id="KW-1185">Reference proteome</keyword>
<feature type="domain" description="DUF7507" evidence="3">
    <location>
        <begin position="205"/>
        <end position="309"/>
    </location>
</feature>
<dbReference type="NCBIfam" id="TIGR04131">
    <property type="entry name" value="Bac_Flav_CTERM"/>
    <property type="match status" value="1"/>
</dbReference>
<dbReference type="Pfam" id="PF13585">
    <property type="entry name" value="CHU_C"/>
    <property type="match status" value="1"/>
</dbReference>
<evidence type="ECO:0000313" key="5">
    <source>
        <dbReference type="Proteomes" id="UP000248536"/>
    </source>
</evidence>
<dbReference type="InterPro" id="IPR055354">
    <property type="entry name" value="DUF7507"/>
</dbReference>
<dbReference type="PANTHER" id="PTHR34819">
    <property type="entry name" value="LARGE CYSTEINE-RICH PERIPLASMIC PROTEIN OMCB"/>
    <property type="match status" value="1"/>
</dbReference>
<dbReference type="InterPro" id="IPR051172">
    <property type="entry name" value="Chlamydia_OmcB"/>
</dbReference>